<organism evidence="1">
    <name type="scientific">Brucella pinnipedialis M292/94/1</name>
    <dbReference type="NCBI Taxonomy" id="520462"/>
    <lineage>
        <taxon>Bacteria</taxon>
        <taxon>Pseudomonadati</taxon>
        <taxon>Pseudomonadota</taxon>
        <taxon>Alphaproteobacteria</taxon>
        <taxon>Hyphomicrobiales</taxon>
        <taxon>Brucellaceae</taxon>
        <taxon>Brucella/Ochrobactrum group</taxon>
        <taxon>Brucella</taxon>
    </lineage>
</organism>
<dbReference type="AlphaFoldDB" id="A0A0E1X123"/>
<accession>A0A0E1X123</accession>
<reference evidence="1" key="1">
    <citation type="submission" date="2009-01" db="EMBL/GenBank/DDBJ databases">
        <title>The Genome Sequence of Brucella pinnipedialis M292/94/1.</title>
        <authorList>
            <consortium name="The Broad Institute Genome Sequencing Platform"/>
            <person name="Ward D."/>
            <person name="Young S.K."/>
            <person name="Kodira C.D."/>
            <person name="Zeng Q."/>
            <person name="Koehrsen M."/>
            <person name="Alvarado L."/>
            <person name="Berlin A."/>
            <person name="Borenstein D."/>
            <person name="Chen Z."/>
            <person name="Engels R."/>
            <person name="Freedman E."/>
            <person name="Gellesch M."/>
            <person name="Goldberg J."/>
            <person name="Griggs A."/>
            <person name="Gujja S."/>
            <person name="Heiman D."/>
            <person name="Hepburn T."/>
            <person name="Howarth C."/>
            <person name="Jen D."/>
            <person name="Larson L."/>
            <person name="Lewis B."/>
            <person name="Mehta T."/>
            <person name="Park D."/>
            <person name="Pearson M."/>
            <person name="Roberts A."/>
            <person name="Saif S."/>
            <person name="Shea T."/>
            <person name="Shenoy N."/>
            <person name="Sisk P."/>
            <person name="Stolte C."/>
            <person name="Sykes S."/>
            <person name="Walk T."/>
            <person name="White J."/>
            <person name="Yandava C."/>
            <person name="Whatmore A.M."/>
            <person name="Perrett L.L."/>
            <person name="O'Callaghan D."/>
            <person name="Nusbaum C."/>
            <person name="Galagan J."/>
            <person name="Birren B."/>
        </authorList>
    </citation>
    <scope>NUCLEOTIDE SEQUENCE [LARGE SCALE GENOMIC DNA]</scope>
    <source>
        <strain evidence="1">M292/94/1</strain>
    </source>
</reference>
<name>A0A0E1X123_9HYPH</name>
<sequence length="98" mass="10766">MLRLSLTCLSIGKIVHMGQGDSVDNRLVAINIVCPVCQNAGEGGKTRDHKADYCKPLKQHDCPQSSKPVCFRIGAYGRVPELSLRVLFMPRSKILMPG</sequence>
<dbReference type="Proteomes" id="UP000004659">
    <property type="component" value="Unassembled WGS sequence"/>
</dbReference>
<dbReference type="HOGENOM" id="CLU_2328302_0_0_5"/>
<protein>
    <submittedName>
        <fullName evidence="1">Uncharacterized protein</fullName>
    </submittedName>
</protein>
<proteinExistence type="predicted"/>
<dbReference type="EMBL" id="EQ999546">
    <property type="protein sequence ID" value="EEZ30785.1"/>
    <property type="molecule type" value="Genomic_DNA"/>
</dbReference>
<evidence type="ECO:0000313" key="1">
    <source>
        <dbReference type="EMBL" id="EEZ30785.1"/>
    </source>
</evidence>
<gene>
    <name evidence="1" type="ORF">BALG_00905</name>
</gene>